<evidence type="ECO:0000313" key="3">
    <source>
        <dbReference type="EMBL" id="MFC3762976.1"/>
    </source>
</evidence>
<dbReference type="EMBL" id="JBHRZH010000017">
    <property type="protein sequence ID" value="MFC3762976.1"/>
    <property type="molecule type" value="Genomic_DNA"/>
</dbReference>
<keyword evidence="4" id="KW-1185">Reference proteome</keyword>
<feature type="domain" description="Clp R" evidence="2">
    <location>
        <begin position="89"/>
        <end position="234"/>
    </location>
</feature>
<evidence type="ECO:0000313" key="4">
    <source>
        <dbReference type="Proteomes" id="UP001595699"/>
    </source>
</evidence>
<dbReference type="Gene3D" id="1.10.1780.10">
    <property type="entry name" value="Clp, N-terminal domain"/>
    <property type="match status" value="1"/>
</dbReference>
<dbReference type="SUPFAM" id="SSF81923">
    <property type="entry name" value="Double Clp-N motif"/>
    <property type="match status" value="1"/>
</dbReference>
<sequence length="245" mass="25367">MAAKNIDLDQIIDVVAEANPGSALDRVSGARAMAARLETLSQHVIAQFVEEARQGGASWTQIGSALGVTRQAAQQRFVASESADFAAATGRGLPYSARAATSIEAARTLASEHGHRSVDDAHVLLGLLENRTGAAISALKTLGLRTADLRKSARAALPGDTKRKTTNPALGRSGVKALELAEREALRVGSAAVDTEHVLLGLLGDADSAVAKLFADAGQNYAAVRAAVASEAAVKPAKKTAKRTR</sequence>
<protein>
    <submittedName>
        <fullName evidence="3">Clp protease N-terminal domain-containing protein</fullName>
    </submittedName>
</protein>
<reference evidence="4" key="1">
    <citation type="journal article" date="2019" name="Int. J. Syst. Evol. Microbiol.">
        <title>The Global Catalogue of Microorganisms (GCM) 10K type strain sequencing project: providing services to taxonomists for standard genome sequencing and annotation.</title>
        <authorList>
            <consortium name="The Broad Institute Genomics Platform"/>
            <consortium name="The Broad Institute Genome Sequencing Center for Infectious Disease"/>
            <person name="Wu L."/>
            <person name="Ma J."/>
        </authorList>
    </citation>
    <scope>NUCLEOTIDE SEQUENCE [LARGE SCALE GENOMIC DNA]</scope>
    <source>
        <strain evidence="4">CGMCC 4.7241</strain>
    </source>
</reference>
<keyword evidence="3" id="KW-0378">Hydrolase</keyword>
<proteinExistence type="predicted"/>
<accession>A0ABV7YCM3</accession>
<keyword evidence="1" id="KW-0677">Repeat</keyword>
<keyword evidence="3" id="KW-0645">Protease</keyword>
<dbReference type="InterPro" id="IPR004176">
    <property type="entry name" value="Clp_R_N"/>
</dbReference>
<dbReference type="InterPro" id="IPR036628">
    <property type="entry name" value="Clp_N_dom_sf"/>
</dbReference>
<dbReference type="GO" id="GO:0006508">
    <property type="term" value="P:proteolysis"/>
    <property type="evidence" value="ECO:0007669"/>
    <property type="project" value="UniProtKB-KW"/>
</dbReference>
<dbReference type="Proteomes" id="UP001595699">
    <property type="component" value="Unassembled WGS sequence"/>
</dbReference>
<dbReference type="RefSeq" id="WP_205119934.1">
    <property type="nucleotide sequence ID" value="NZ_JAFBCM010000001.1"/>
</dbReference>
<comment type="caution">
    <text evidence="3">The sequence shown here is derived from an EMBL/GenBank/DDBJ whole genome shotgun (WGS) entry which is preliminary data.</text>
</comment>
<dbReference type="GO" id="GO:0008233">
    <property type="term" value="F:peptidase activity"/>
    <property type="evidence" value="ECO:0007669"/>
    <property type="project" value="UniProtKB-KW"/>
</dbReference>
<dbReference type="PROSITE" id="PS51903">
    <property type="entry name" value="CLP_R"/>
    <property type="match status" value="1"/>
</dbReference>
<evidence type="ECO:0000259" key="2">
    <source>
        <dbReference type="PROSITE" id="PS51903"/>
    </source>
</evidence>
<evidence type="ECO:0000256" key="1">
    <source>
        <dbReference type="PROSITE-ProRule" id="PRU01251"/>
    </source>
</evidence>
<name>A0ABV7YCM3_9ACTN</name>
<dbReference type="Pfam" id="PF02861">
    <property type="entry name" value="Clp_N"/>
    <property type="match status" value="1"/>
</dbReference>
<gene>
    <name evidence="3" type="ORF">ACFOUW_19200</name>
</gene>
<organism evidence="3 4">
    <name type="scientific">Tenggerimyces flavus</name>
    <dbReference type="NCBI Taxonomy" id="1708749"/>
    <lineage>
        <taxon>Bacteria</taxon>
        <taxon>Bacillati</taxon>
        <taxon>Actinomycetota</taxon>
        <taxon>Actinomycetes</taxon>
        <taxon>Propionibacteriales</taxon>
        <taxon>Nocardioidaceae</taxon>
        <taxon>Tenggerimyces</taxon>
    </lineage>
</organism>